<reference evidence="4" key="1">
    <citation type="submission" date="2019-08" db="EMBL/GenBank/DDBJ databases">
        <title>Limnoglobus roseus gen. nov., sp. nov., a novel freshwater planctomycete with a giant genome from the family Gemmataceae.</title>
        <authorList>
            <person name="Kulichevskaya I.S."/>
            <person name="Naumoff D.G."/>
            <person name="Miroshnikov K."/>
            <person name="Ivanova A."/>
            <person name="Philippov D.A."/>
            <person name="Hakobyan A."/>
            <person name="Rijpstra I.C."/>
            <person name="Sinninghe Damste J.S."/>
            <person name="Liesack W."/>
            <person name="Dedysh S.N."/>
        </authorList>
    </citation>
    <scope>NUCLEOTIDE SEQUENCE [LARGE SCALE GENOMIC DNA]</scope>
    <source>
        <strain evidence="4">PX52</strain>
    </source>
</reference>
<protein>
    <submittedName>
        <fullName evidence="3">Uncharacterized protein</fullName>
    </submittedName>
</protein>
<keyword evidence="1" id="KW-0175">Coiled coil</keyword>
<dbReference type="RefSeq" id="WP_149109235.1">
    <property type="nucleotide sequence ID" value="NZ_CP042425.1"/>
</dbReference>
<evidence type="ECO:0000256" key="2">
    <source>
        <dbReference type="SAM" id="MobiDB-lite"/>
    </source>
</evidence>
<evidence type="ECO:0000256" key="1">
    <source>
        <dbReference type="SAM" id="Coils"/>
    </source>
</evidence>
<name>A0A5C1ABD4_9BACT</name>
<proteinExistence type="predicted"/>
<dbReference type="EMBL" id="CP042425">
    <property type="protein sequence ID" value="QEL14338.1"/>
    <property type="molecule type" value="Genomic_DNA"/>
</dbReference>
<accession>A0A5C1ABD4</accession>
<feature type="coiled-coil region" evidence="1">
    <location>
        <begin position="85"/>
        <end position="112"/>
    </location>
</feature>
<keyword evidence="4" id="KW-1185">Reference proteome</keyword>
<dbReference type="KEGG" id="lrs:PX52LOC_01226"/>
<feature type="region of interest" description="Disordered" evidence="2">
    <location>
        <begin position="1"/>
        <end position="20"/>
    </location>
</feature>
<dbReference type="AlphaFoldDB" id="A0A5C1ABD4"/>
<dbReference type="Proteomes" id="UP000324974">
    <property type="component" value="Chromosome"/>
</dbReference>
<sequence length="217" mass="23856">MATNSTPAKAIPDLTTDPGYAKAMKRRDEIDGKLLEVRLSQRLLRAEFSKLDAASTGGPGLSDLDRKVSAFLADETTDADAIDTRQTLADDLAEVEERIAFLEAALRKHDQTTVAPAKGAAQRKFAPVVFEQLWKPAMRKVVAQIVGFHREFAEVLKLAEPISQAGLWVPPLSHPIDHSRASINEHIEMAANTLRRAIEQGYFTTAEARTLLPGVKF</sequence>
<evidence type="ECO:0000313" key="4">
    <source>
        <dbReference type="Proteomes" id="UP000324974"/>
    </source>
</evidence>
<organism evidence="3 4">
    <name type="scientific">Limnoglobus roseus</name>
    <dbReference type="NCBI Taxonomy" id="2598579"/>
    <lineage>
        <taxon>Bacteria</taxon>
        <taxon>Pseudomonadati</taxon>
        <taxon>Planctomycetota</taxon>
        <taxon>Planctomycetia</taxon>
        <taxon>Gemmatales</taxon>
        <taxon>Gemmataceae</taxon>
        <taxon>Limnoglobus</taxon>
    </lineage>
</organism>
<gene>
    <name evidence="3" type="ORF">PX52LOC_01226</name>
</gene>
<evidence type="ECO:0000313" key="3">
    <source>
        <dbReference type="EMBL" id="QEL14338.1"/>
    </source>
</evidence>